<reference evidence="13" key="1">
    <citation type="submission" date="2016-12" db="EMBL/GenBank/DDBJ databases">
        <title>Draft Genome Sequences od Carboxydothermus pertinax and islandicus, Hydrogenogenic Carboxydotrophic Bacteria.</title>
        <authorList>
            <person name="Fukuyama Y."/>
            <person name="Ohmae K."/>
            <person name="Yoneda Y."/>
            <person name="Yoshida T."/>
            <person name="Sako Y."/>
        </authorList>
    </citation>
    <scope>NUCLEOTIDE SEQUENCE [LARGE SCALE GENOMIC DNA]</scope>
    <source>
        <strain evidence="13">Ug1</strain>
    </source>
</reference>
<proteinExistence type="inferred from homology"/>
<dbReference type="PANTHER" id="PTHR12428">
    <property type="entry name" value="OXA1"/>
    <property type="match status" value="1"/>
</dbReference>
<evidence type="ECO:0000313" key="13">
    <source>
        <dbReference type="Proteomes" id="UP000187485"/>
    </source>
</evidence>
<comment type="caution">
    <text evidence="12">The sequence shown here is derived from an EMBL/GenBank/DDBJ whole genome shotgun (WGS) entry which is preliminary data.</text>
</comment>
<dbReference type="RefSeq" id="WP_075858534.1">
    <property type="nucleotide sequence ID" value="NZ_BDJK01000009.1"/>
</dbReference>
<organism evidence="12 13">
    <name type="scientific">Carboxydothermus pertinax</name>
    <dbReference type="NCBI Taxonomy" id="870242"/>
    <lineage>
        <taxon>Bacteria</taxon>
        <taxon>Bacillati</taxon>
        <taxon>Bacillota</taxon>
        <taxon>Clostridia</taxon>
        <taxon>Thermoanaerobacterales</taxon>
        <taxon>Thermoanaerobacteraceae</taxon>
        <taxon>Carboxydothermus</taxon>
    </lineage>
</organism>
<dbReference type="InterPro" id="IPR047196">
    <property type="entry name" value="YidC_ALB_C"/>
</dbReference>
<evidence type="ECO:0000256" key="9">
    <source>
        <dbReference type="RuleBase" id="RU003945"/>
    </source>
</evidence>
<dbReference type="NCBIfam" id="TIGR03592">
    <property type="entry name" value="yidC_oxa1_cterm"/>
    <property type="match status" value="1"/>
</dbReference>
<feature type="transmembrane region" description="Helical" evidence="10">
    <location>
        <begin position="96"/>
        <end position="114"/>
    </location>
</feature>
<feature type="transmembrane region" description="Helical" evidence="10">
    <location>
        <begin position="168"/>
        <end position="194"/>
    </location>
</feature>
<evidence type="ECO:0000256" key="10">
    <source>
        <dbReference type="SAM" id="Phobius"/>
    </source>
</evidence>
<dbReference type="GO" id="GO:0015031">
    <property type="term" value="P:protein transport"/>
    <property type="evidence" value="ECO:0007669"/>
    <property type="project" value="UniProtKB-KW"/>
</dbReference>
<protein>
    <submittedName>
        <fullName evidence="12">Membrane protein</fullName>
    </submittedName>
</protein>
<dbReference type="InterPro" id="IPR001708">
    <property type="entry name" value="YidC/ALB3/OXA1/COX18"/>
</dbReference>
<name>A0A1L8CT63_9THEO</name>
<keyword evidence="8" id="KW-0143">Chaperone</keyword>
<evidence type="ECO:0000259" key="11">
    <source>
        <dbReference type="Pfam" id="PF02096"/>
    </source>
</evidence>
<keyword evidence="13" id="KW-1185">Reference proteome</keyword>
<comment type="similarity">
    <text evidence="9">Belongs to the OXA1/ALB3/YidC family.</text>
</comment>
<evidence type="ECO:0000256" key="6">
    <source>
        <dbReference type="ARBA" id="ARBA00022989"/>
    </source>
</evidence>
<dbReference type="InterPro" id="IPR028055">
    <property type="entry name" value="YidC/Oxa/ALB_C"/>
</dbReference>
<dbReference type="Proteomes" id="UP000187485">
    <property type="component" value="Unassembled WGS sequence"/>
</dbReference>
<evidence type="ECO:0000256" key="5">
    <source>
        <dbReference type="ARBA" id="ARBA00022927"/>
    </source>
</evidence>
<evidence type="ECO:0000256" key="2">
    <source>
        <dbReference type="ARBA" id="ARBA00022448"/>
    </source>
</evidence>
<accession>A0A1L8CT63</accession>
<evidence type="ECO:0000256" key="4">
    <source>
        <dbReference type="ARBA" id="ARBA00022692"/>
    </source>
</evidence>
<dbReference type="GO" id="GO:0051205">
    <property type="term" value="P:protein insertion into membrane"/>
    <property type="evidence" value="ECO:0007669"/>
    <property type="project" value="TreeGrafter"/>
</dbReference>
<dbReference type="EMBL" id="BDJK01000009">
    <property type="protein sequence ID" value="GAV22092.1"/>
    <property type="molecule type" value="Genomic_DNA"/>
</dbReference>
<dbReference type="PANTHER" id="PTHR12428:SF65">
    <property type="entry name" value="CYTOCHROME C OXIDASE ASSEMBLY PROTEIN COX18, MITOCHONDRIAL"/>
    <property type="match status" value="1"/>
</dbReference>
<sequence>MQPLIDAITWVLNNLYLFTKNIGLPSYALAIILLTILIKILLYPLNHAQMKSMKAMQELQPKMQEIQNKYKNDPQKQQQALMELYKEHGVNPMSGCLPLLIQFPILIALYRALYAFKYLNPAHAKFFWIANISHKDPYFILPLLAALTTYVQSKMSMASSNNDPNQKIMLYFMPLMIGWIAMSLPAGLGIYWVVLNIMNIIQQYFVNKSTHTIGERGTK</sequence>
<dbReference type="GO" id="GO:0032977">
    <property type="term" value="F:membrane insertase activity"/>
    <property type="evidence" value="ECO:0007669"/>
    <property type="project" value="InterPro"/>
</dbReference>
<dbReference type="AlphaFoldDB" id="A0A1L8CT63"/>
<dbReference type="OrthoDB" id="9780552at2"/>
<evidence type="ECO:0000313" key="12">
    <source>
        <dbReference type="EMBL" id="GAV22092.1"/>
    </source>
</evidence>
<feature type="transmembrane region" description="Helical" evidence="10">
    <location>
        <begin position="24"/>
        <end position="45"/>
    </location>
</feature>
<evidence type="ECO:0000256" key="7">
    <source>
        <dbReference type="ARBA" id="ARBA00023136"/>
    </source>
</evidence>
<dbReference type="CDD" id="cd20070">
    <property type="entry name" value="5TM_YidC_Alb3"/>
    <property type="match status" value="1"/>
</dbReference>
<comment type="subcellular location">
    <subcellularLocation>
        <location evidence="1">Cell membrane</location>
        <topology evidence="1">Multi-pass membrane protein</topology>
    </subcellularLocation>
    <subcellularLocation>
        <location evidence="9">Membrane</location>
        <topology evidence="9">Multi-pass membrane protein</topology>
    </subcellularLocation>
</comment>
<dbReference type="PRINTS" id="PR01900">
    <property type="entry name" value="YIDCPROTEIN"/>
</dbReference>
<feature type="domain" description="Membrane insertase YidC/Oxa/ALB C-terminal" evidence="11">
    <location>
        <begin position="27"/>
        <end position="208"/>
    </location>
</feature>
<dbReference type="PRINTS" id="PR00701">
    <property type="entry name" value="60KDINNERMP"/>
</dbReference>
<evidence type="ECO:0000256" key="3">
    <source>
        <dbReference type="ARBA" id="ARBA00022475"/>
    </source>
</evidence>
<keyword evidence="2" id="KW-0813">Transport</keyword>
<keyword evidence="7 10" id="KW-0472">Membrane</keyword>
<dbReference type="Pfam" id="PF02096">
    <property type="entry name" value="60KD_IMP"/>
    <property type="match status" value="1"/>
</dbReference>
<evidence type="ECO:0000256" key="8">
    <source>
        <dbReference type="ARBA" id="ARBA00023186"/>
    </source>
</evidence>
<gene>
    <name evidence="12" type="ORF">cpu_06020</name>
</gene>
<keyword evidence="5" id="KW-0653">Protein transport</keyword>
<dbReference type="STRING" id="870242.cpu_06020"/>
<keyword evidence="3" id="KW-1003">Cell membrane</keyword>
<keyword evidence="6 10" id="KW-1133">Transmembrane helix</keyword>
<dbReference type="GO" id="GO:0005886">
    <property type="term" value="C:plasma membrane"/>
    <property type="evidence" value="ECO:0007669"/>
    <property type="project" value="UniProtKB-SubCell"/>
</dbReference>
<evidence type="ECO:0000256" key="1">
    <source>
        <dbReference type="ARBA" id="ARBA00004651"/>
    </source>
</evidence>
<keyword evidence="4 9" id="KW-0812">Transmembrane</keyword>